<dbReference type="InterPro" id="IPR011013">
    <property type="entry name" value="Gal_mutarotase_sf_dom"/>
</dbReference>
<dbReference type="GO" id="GO:0004565">
    <property type="term" value="F:beta-galactosidase activity"/>
    <property type="evidence" value="ECO:0007669"/>
    <property type="project" value="UniProtKB-EC"/>
</dbReference>
<comment type="caution">
    <text evidence="8">The sequence shown here is derived from an EMBL/GenBank/DDBJ whole genome shotgun (WGS) entry which is preliminary data.</text>
</comment>
<dbReference type="InterPro" id="IPR017853">
    <property type="entry name" value="GH"/>
</dbReference>
<gene>
    <name evidence="8" type="ORF">EVA_13535</name>
</gene>
<dbReference type="InterPro" id="IPR006103">
    <property type="entry name" value="Glyco_hydro_2_cat"/>
</dbReference>
<name>J9CED0_9ZZZZ</name>
<dbReference type="InterPro" id="IPR006101">
    <property type="entry name" value="Glyco_hydro_2"/>
</dbReference>
<reference evidence="8" key="1">
    <citation type="journal article" date="2012" name="PLoS ONE">
        <title>Gene sets for utilization of primary and secondary nutrition supplies in the distal gut of endangered iberian lynx.</title>
        <authorList>
            <person name="Alcaide M."/>
            <person name="Messina E."/>
            <person name="Richter M."/>
            <person name="Bargiela R."/>
            <person name="Peplies J."/>
            <person name="Huws S.A."/>
            <person name="Newbold C.J."/>
            <person name="Golyshin P.N."/>
            <person name="Simon M.A."/>
            <person name="Lopez G."/>
            <person name="Yakimov M.M."/>
            <person name="Ferrer M."/>
        </authorList>
    </citation>
    <scope>NUCLEOTIDE SEQUENCE</scope>
</reference>
<dbReference type="InterPro" id="IPR006102">
    <property type="entry name" value="Ig-like_GH2"/>
</dbReference>
<dbReference type="InterPro" id="IPR050347">
    <property type="entry name" value="Bact_Beta-galactosidase"/>
</dbReference>
<dbReference type="SUPFAM" id="SSF49303">
    <property type="entry name" value="beta-Galactosidase/glucuronidase domain"/>
    <property type="match status" value="2"/>
</dbReference>
<dbReference type="SUPFAM" id="SSF49785">
    <property type="entry name" value="Galactose-binding domain-like"/>
    <property type="match status" value="2"/>
</dbReference>
<organism evidence="8">
    <name type="scientific">gut metagenome</name>
    <dbReference type="NCBI Taxonomy" id="749906"/>
    <lineage>
        <taxon>unclassified sequences</taxon>
        <taxon>metagenomes</taxon>
        <taxon>organismal metagenomes</taxon>
    </lineage>
</organism>
<evidence type="ECO:0000259" key="7">
    <source>
        <dbReference type="PROSITE" id="PS50022"/>
    </source>
</evidence>
<dbReference type="InterPro" id="IPR036156">
    <property type="entry name" value="Beta-gal/glucu_dom_sf"/>
</dbReference>
<comment type="similarity">
    <text evidence="2">Belongs to the glycosyl hydrolase 2 family.</text>
</comment>
<dbReference type="Pfam" id="PF00754">
    <property type="entry name" value="F5_F8_type_C"/>
    <property type="match status" value="1"/>
</dbReference>
<accession>J9CED0</accession>
<dbReference type="InterPro" id="IPR006104">
    <property type="entry name" value="Glyco_hydro_2_N"/>
</dbReference>
<dbReference type="SUPFAM" id="SSF51445">
    <property type="entry name" value="(Trans)glycosidases"/>
    <property type="match status" value="1"/>
</dbReference>
<dbReference type="Pfam" id="PF02836">
    <property type="entry name" value="Glyco_hydro_2_C"/>
    <property type="match status" value="1"/>
</dbReference>
<evidence type="ECO:0000256" key="5">
    <source>
        <dbReference type="ARBA" id="ARBA00023295"/>
    </source>
</evidence>
<dbReference type="InterPro" id="IPR004199">
    <property type="entry name" value="B-gal_small/dom_5"/>
</dbReference>
<dbReference type="InterPro" id="IPR032312">
    <property type="entry name" value="LacZ_4"/>
</dbReference>
<dbReference type="Gene3D" id="2.60.40.10">
    <property type="entry name" value="Immunoglobulins"/>
    <property type="match status" value="2"/>
</dbReference>
<dbReference type="PRINTS" id="PR00132">
    <property type="entry name" value="GLHYDRLASE2"/>
</dbReference>
<dbReference type="Pfam" id="PF02837">
    <property type="entry name" value="Glyco_hydro_2_N"/>
    <property type="match status" value="1"/>
</dbReference>
<dbReference type="Gene3D" id="3.20.20.80">
    <property type="entry name" value="Glycosidases"/>
    <property type="match status" value="1"/>
</dbReference>
<dbReference type="SMART" id="SM01038">
    <property type="entry name" value="Bgal_small_N"/>
    <property type="match status" value="1"/>
</dbReference>
<keyword evidence="4" id="KW-0378">Hydrolase</keyword>
<dbReference type="PANTHER" id="PTHR46323:SF2">
    <property type="entry name" value="BETA-GALACTOSIDASE"/>
    <property type="match status" value="1"/>
</dbReference>
<dbReference type="Pfam" id="PF02929">
    <property type="entry name" value="Bgal_small_N"/>
    <property type="match status" value="1"/>
</dbReference>
<dbReference type="Pfam" id="PF16353">
    <property type="entry name" value="LacZ_4"/>
    <property type="match status" value="1"/>
</dbReference>
<evidence type="ECO:0000256" key="2">
    <source>
        <dbReference type="ARBA" id="ARBA00007401"/>
    </source>
</evidence>
<sequence>MTLLAAILAAPAWSQIAPLGGFYYGQMPAPTGWEWQSPDSVAYNKQQPHAWFFSFNNVEEARKVLPEHSSLWQTLNGEWQFHWASNPDQRPKDFFQKNFDASKWDKVQVPMNWNLAGIQKDGTYKYGKPIYSNQRVIFQHAVAVGDWKGGVMRTPPKDWLTYTDRNEVGSYRRTFTIPADWKDKEVYINFDGVDSFFYLYINGRYVGFSKNSRNLAQFNITPYLNAEGENLVAVEVYRHSDGSFLESQDMFRLPGIFRDVALTAKPKVQVRDIKAIPEYDDTYTNASLKITAQVSNFSTKKAKGYSIAYSLYENKLYSDENTLVPGVTVTAPVSEVGKNGEIEVCATLAAGNKVKPWSAEAPHRYTLVGELKDKKGHTVETFSTIVGFREIEIKETPADKDEFGLAGRYYYLNGQPIKMKGVNRHESNPETGHYITREQMEKEVFLMKRGNINHVRNSHYPDAPYWYYLCDKYGLYLEDEANIESHEYYYGDASLSHVPEFKNAHVARNMEMVHATVNSPSVVLWSLGNEAGPGKNFVACYNAIRSYDLSRPVQYERNNDIVDIGSNQYPSIPWVQGAVKGNYKMKYPYHISEYAHSMGNACGNLIDYWEAIESTNFFIGGAIWDWVDQAMYGYDKGVRYFGYGGDFGQDNKPNDGMFCMNGIMRPDLEPKAQYYEVKKVYQNIGVKAIDLTKGRIEIFNKNYFEPLKDYQIVWSLWKDGVAVIKNAPLQGAKNIVGPREKQQYVLPYEYDKLDPASEYFVKVQFLLASDKPWAKKGYVQMEEQLRVRSAEEKAPALTQVAQGGKLETTKEGQYTVIKGDGFTAKFDNQTGSLAGLQYGDQTIIRDGEGPKLDAFRAPTDNDAGIGYPGAWFQYGLYNLHHRVLVSNITTLPDGRCQLSFTVESQAPEGSRQAYSDRDRTPEKAYRLDVDKKKLGKADLKFTTNQVYTVYPDGSVELQSAISANRSNIVLPRIGYALQLPGDLKNYHYYGRGPVNNYNDRKTGQFIELHSSTVAEQGIMLPKPQSQGNREEVRWCALTNDRGQGVVFIADSTMSASALPWSQQELTVAAHPHQLPKSSGTHLHLDAKVTGLGGASCGQGGPLAPDQVRSGSYDFGFIIRPLNIGRAMPAHINETAQVSAAGEKPINMTHSRVGKVTLSTAAKNRTIVYSLNGAKKGQAYTGAIDLRAGGKVTAWYKENPALKVEMTYPKIESVPLEVAFASSEEPGSGSATRMVDGDPSSIWHTMYSITLAKYPHWVDFDAGETKNMKGFTLLPRQEGANGWIKDYEIYVSQDGKEWGEPIVKGTFARNAELKRVMFDKPVQARFIRLRALNEHNGQDYASAAEFTLIAD</sequence>
<comment type="catalytic activity">
    <reaction evidence="1">
        <text>Hydrolysis of terminal non-reducing beta-D-galactose residues in beta-D-galactosides.</text>
        <dbReference type="EC" id="3.2.1.23"/>
    </reaction>
</comment>
<dbReference type="InterPro" id="IPR014718">
    <property type="entry name" value="GH-type_carb-bd"/>
</dbReference>
<proteinExistence type="inferred from homology"/>
<dbReference type="GO" id="GO:0005990">
    <property type="term" value="P:lactose catabolic process"/>
    <property type="evidence" value="ECO:0007669"/>
    <property type="project" value="TreeGrafter"/>
</dbReference>
<protein>
    <recommendedName>
        <fullName evidence="3">beta-galactosidase</fullName>
        <ecNumber evidence="3">3.2.1.23</ecNumber>
    </recommendedName>
    <alternativeName>
        <fullName evidence="6">Lactase</fullName>
    </alternativeName>
</protein>
<evidence type="ECO:0000256" key="4">
    <source>
        <dbReference type="ARBA" id="ARBA00022801"/>
    </source>
</evidence>
<dbReference type="EMBL" id="AMCI01004301">
    <property type="protein sequence ID" value="EJW98360.1"/>
    <property type="molecule type" value="Genomic_DNA"/>
</dbReference>
<dbReference type="Gene3D" id="2.70.98.10">
    <property type="match status" value="1"/>
</dbReference>
<dbReference type="GO" id="GO:0009341">
    <property type="term" value="C:beta-galactosidase complex"/>
    <property type="evidence" value="ECO:0007669"/>
    <property type="project" value="InterPro"/>
</dbReference>
<evidence type="ECO:0000256" key="3">
    <source>
        <dbReference type="ARBA" id="ARBA00012756"/>
    </source>
</evidence>
<dbReference type="SUPFAM" id="SSF74650">
    <property type="entry name" value="Galactose mutarotase-like"/>
    <property type="match status" value="1"/>
</dbReference>
<evidence type="ECO:0000256" key="6">
    <source>
        <dbReference type="ARBA" id="ARBA00032230"/>
    </source>
</evidence>
<dbReference type="InterPro" id="IPR000421">
    <property type="entry name" value="FA58C"/>
</dbReference>
<evidence type="ECO:0000313" key="8">
    <source>
        <dbReference type="EMBL" id="EJW98360.1"/>
    </source>
</evidence>
<feature type="domain" description="F5/8 type C" evidence="7">
    <location>
        <begin position="1198"/>
        <end position="1350"/>
    </location>
</feature>
<dbReference type="GO" id="GO:0030246">
    <property type="term" value="F:carbohydrate binding"/>
    <property type="evidence" value="ECO:0007669"/>
    <property type="project" value="InterPro"/>
</dbReference>
<dbReference type="InterPro" id="IPR013783">
    <property type="entry name" value="Ig-like_fold"/>
</dbReference>
<keyword evidence="5" id="KW-0326">Glycosidase</keyword>
<dbReference type="EC" id="3.2.1.23" evidence="3"/>
<dbReference type="PROSITE" id="PS50022">
    <property type="entry name" value="FA58C_3"/>
    <property type="match status" value="1"/>
</dbReference>
<dbReference type="Gene3D" id="2.60.120.260">
    <property type="entry name" value="Galactose-binding domain-like"/>
    <property type="match status" value="2"/>
</dbReference>
<dbReference type="PANTHER" id="PTHR46323">
    <property type="entry name" value="BETA-GALACTOSIDASE"/>
    <property type="match status" value="1"/>
</dbReference>
<dbReference type="Pfam" id="PF00703">
    <property type="entry name" value="Glyco_hydro_2"/>
    <property type="match status" value="1"/>
</dbReference>
<evidence type="ECO:0000256" key="1">
    <source>
        <dbReference type="ARBA" id="ARBA00001412"/>
    </source>
</evidence>
<dbReference type="InterPro" id="IPR008979">
    <property type="entry name" value="Galactose-bd-like_sf"/>
</dbReference>